<feature type="region of interest" description="Disordered" evidence="1">
    <location>
        <begin position="1"/>
        <end position="22"/>
    </location>
</feature>
<evidence type="ECO:0000313" key="3">
    <source>
        <dbReference type="Proteomes" id="UP001189429"/>
    </source>
</evidence>
<accession>A0ABN9QKG6</accession>
<feature type="non-terminal residue" evidence="2">
    <location>
        <position position="157"/>
    </location>
</feature>
<comment type="caution">
    <text evidence="2">The sequence shown here is derived from an EMBL/GenBank/DDBJ whole genome shotgun (WGS) entry which is preliminary data.</text>
</comment>
<name>A0ABN9QKG6_9DINO</name>
<sequence>RQTVARMRSRLRAAAGDAPRQAQPSLLPGRWLRLHRYTDTGTEVPYIYDVANAAVIEMDIEASMRAGALELCQTEERVQRFSESRATKETPPKAKSVRFPHEDAGAAWAAPTGRGGCSRSREGAHRPGSGCSRGEAAPAGRRGPHRHGSGTGAQKIR</sequence>
<feature type="region of interest" description="Disordered" evidence="1">
    <location>
        <begin position="80"/>
        <end position="157"/>
    </location>
</feature>
<protein>
    <submittedName>
        <fullName evidence="2">Uncharacterized protein</fullName>
    </submittedName>
</protein>
<proteinExistence type="predicted"/>
<evidence type="ECO:0000313" key="2">
    <source>
        <dbReference type="EMBL" id="CAK0805720.1"/>
    </source>
</evidence>
<dbReference type="EMBL" id="CAUYUJ010003540">
    <property type="protein sequence ID" value="CAK0805720.1"/>
    <property type="molecule type" value="Genomic_DNA"/>
</dbReference>
<gene>
    <name evidence="2" type="ORF">PCOR1329_LOCUS12169</name>
</gene>
<organism evidence="2 3">
    <name type="scientific">Prorocentrum cordatum</name>
    <dbReference type="NCBI Taxonomy" id="2364126"/>
    <lineage>
        <taxon>Eukaryota</taxon>
        <taxon>Sar</taxon>
        <taxon>Alveolata</taxon>
        <taxon>Dinophyceae</taxon>
        <taxon>Prorocentrales</taxon>
        <taxon>Prorocentraceae</taxon>
        <taxon>Prorocentrum</taxon>
    </lineage>
</organism>
<reference evidence="2" key="1">
    <citation type="submission" date="2023-10" db="EMBL/GenBank/DDBJ databases">
        <authorList>
            <person name="Chen Y."/>
            <person name="Shah S."/>
            <person name="Dougan E. K."/>
            <person name="Thang M."/>
            <person name="Chan C."/>
        </authorList>
    </citation>
    <scope>NUCLEOTIDE SEQUENCE [LARGE SCALE GENOMIC DNA]</scope>
</reference>
<keyword evidence="3" id="KW-1185">Reference proteome</keyword>
<feature type="non-terminal residue" evidence="2">
    <location>
        <position position="1"/>
    </location>
</feature>
<evidence type="ECO:0000256" key="1">
    <source>
        <dbReference type="SAM" id="MobiDB-lite"/>
    </source>
</evidence>
<dbReference type="Proteomes" id="UP001189429">
    <property type="component" value="Unassembled WGS sequence"/>
</dbReference>
<feature type="compositionally biased region" description="Basic and acidic residues" evidence="1">
    <location>
        <begin position="80"/>
        <end position="92"/>
    </location>
</feature>